<dbReference type="Proteomes" id="UP000029859">
    <property type="component" value="Unassembled WGS sequence"/>
</dbReference>
<dbReference type="Gene3D" id="3.30.110.150">
    <property type="entry name" value="SepF-like protein"/>
    <property type="match status" value="1"/>
</dbReference>
<dbReference type="InterPro" id="IPR012426">
    <property type="entry name" value="SepF_arc"/>
</dbReference>
<comment type="caution">
    <text evidence="1">The sequence shown here is derived from an EMBL/GenBank/DDBJ whole genome shotgun (WGS) entry which is preliminary data.</text>
</comment>
<dbReference type="PIRSF" id="PIRSF019313">
    <property type="entry name" value="UCP019313"/>
    <property type="match status" value="1"/>
</dbReference>
<dbReference type="OrthoDB" id="56189at2157"/>
<dbReference type="AlphaFoldDB" id="A0A099T0T5"/>
<dbReference type="EMBL" id="JRHO01000010">
    <property type="protein sequence ID" value="KGK98790.1"/>
    <property type="molecule type" value="Genomic_DNA"/>
</dbReference>
<dbReference type="Pfam" id="PF04472">
    <property type="entry name" value="SepF"/>
    <property type="match status" value="1"/>
</dbReference>
<dbReference type="GeneID" id="69199670"/>
<sequence>MANFMDKLFGSGSKGATDADEYTELDLGKFEQEMADEPAETYIRVAELTNLNELPGLKKEVYDGNILMIDISNIKADKLMLDRALKDLKDVVIDVHGDIAGIKDDQVLVTPTGVKIDRSKIVGGRY</sequence>
<evidence type="ECO:0000313" key="1">
    <source>
        <dbReference type="EMBL" id="KGK98790.1"/>
    </source>
</evidence>
<keyword evidence="2" id="KW-1185">Reference proteome</keyword>
<protein>
    <recommendedName>
        <fullName evidence="3">Cell division protein SepF</fullName>
    </recommendedName>
</protein>
<gene>
    <name evidence="1" type="ORF">LI82_05700</name>
</gene>
<evidence type="ECO:0000313" key="2">
    <source>
        <dbReference type="Proteomes" id="UP000029859"/>
    </source>
</evidence>
<evidence type="ECO:0008006" key="3">
    <source>
        <dbReference type="Google" id="ProtNLM"/>
    </source>
</evidence>
<dbReference type="InterPro" id="IPR007561">
    <property type="entry name" value="Cell_div_SepF/SepF-rel"/>
</dbReference>
<name>A0A099T0T5_METMT</name>
<proteinExistence type="predicted"/>
<organism evidence="1 2">
    <name type="scientific">Methanococcoides methylutens</name>
    <dbReference type="NCBI Taxonomy" id="2226"/>
    <lineage>
        <taxon>Archaea</taxon>
        <taxon>Methanobacteriati</taxon>
        <taxon>Methanobacteriota</taxon>
        <taxon>Stenosarchaea group</taxon>
        <taxon>Methanomicrobia</taxon>
        <taxon>Methanosarcinales</taxon>
        <taxon>Methanosarcinaceae</taxon>
        <taxon>Methanococcoides</taxon>
    </lineage>
</organism>
<dbReference type="InterPro" id="IPR038594">
    <property type="entry name" value="SepF-like_sf"/>
</dbReference>
<accession>A0A099T0T5</accession>
<reference evidence="1 2" key="1">
    <citation type="submission" date="2014-09" db="EMBL/GenBank/DDBJ databases">
        <title>Draft genome sequence of an obligately methylotrophic methanogen, Methanococcoides methylutens, isolated from marine sediment.</title>
        <authorList>
            <person name="Guan Y."/>
            <person name="Ngugi D.K."/>
            <person name="Blom J."/>
            <person name="Ali S."/>
            <person name="Ferry J.G."/>
            <person name="Stingl U."/>
        </authorList>
    </citation>
    <scope>NUCLEOTIDE SEQUENCE [LARGE SCALE GENOMIC DNA]</scope>
    <source>
        <strain evidence="1 2">DSM 2657</strain>
    </source>
</reference>
<dbReference type="RefSeq" id="WP_048193952.1">
    <property type="nucleotide sequence ID" value="NZ_CAAGSM010000003.1"/>
</dbReference>